<evidence type="ECO:0000256" key="2">
    <source>
        <dbReference type="SAM" id="Phobius"/>
    </source>
</evidence>
<name>A0AAD5QDN1_PYTIN</name>
<keyword evidence="5" id="KW-1185">Reference proteome</keyword>
<organism evidence="4 5">
    <name type="scientific">Pythium insidiosum</name>
    <name type="common">Pythiosis disease agent</name>
    <dbReference type="NCBI Taxonomy" id="114742"/>
    <lineage>
        <taxon>Eukaryota</taxon>
        <taxon>Sar</taxon>
        <taxon>Stramenopiles</taxon>
        <taxon>Oomycota</taxon>
        <taxon>Peronosporomycetes</taxon>
        <taxon>Pythiales</taxon>
        <taxon>Pythiaceae</taxon>
        <taxon>Pythium</taxon>
    </lineage>
</organism>
<evidence type="ECO:0000313" key="4">
    <source>
        <dbReference type="EMBL" id="KAJ0406969.1"/>
    </source>
</evidence>
<feature type="transmembrane region" description="Helical" evidence="2">
    <location>
        <begin position="363"/>
        <end position="381"/>
    </location>
</feature>
<sequence>MTPSPSDLSIFDHNDEDIGEEMASTSGDLPEHQRPDDDASGNDAPDGAPDPPPALPQELLDALYLGTSNFLLAYNTRAGIGVLLRVFKLLQKRQFGALLDLTQLLDEKHLAFRVDAVSLGLFLGWFTGGYRGLRALLPHVLRRLPRPMPAAASMPLSVEQLSSLLAGAGAACAIGFVDAKRRRSLALYALTRALQCGYNLAKRNDVWHFWGSDWEYGDALLFALSSAQVMYAFVMRPTSLPTAYFRFIQKTGPIEMEVLEMVRRGNRGLPVAAADVHAFLAKHRMPADFPLPTGVPDIVSCRLVHHHSETCARGVLQTFRKAFVSAFPLYLSLFIVPSVVIHFKKFLARPARTLGRAVLNATRSNTFVASFVALYMACICVQRRFASKDHRIVYYLAGLGASTSILIEPKSRRSELALYVLPRALESLFVILRDRRIVKGLRHGDVALFSLSMACMMYAYEHEKSSMGPFLHSTLKRFLQTATDKKKVFLANLEQQQQRQQEKLRPEAQATANTVV</sequence>
<protein>
    <recommendedName>
        <fullName evidence="3">Transmembrane protein 135 N-terminal domain-containing protein</fullName>
    </recommendedName>
</protein>
<evidence type="ECO:0000259" key="3">
    <source>
        <dbReference type="Pfam" id="PF15982"/>
    </source>
</evidence>
<keyword evidence="2" id="KW-1133">Transmembrane helix</keyword>
<dbReference type="EMBL" id="JAKCXM010000026">
    <property type="protein sequence ID" value="KAJ0406969.1"/>
    <property type="molecule type" value="Genomic_DNA"/>
</dbReference>
<dbReference type="InterPro" id="IPR026749">
    <property type="entry name" value="Tmem135"/>
</dbReference>
<reference evidence="4" key="1">
    <citation type="submission" date="2021-12" db="EMBL/GenBank/DDBJ databases">
        <title>Prjna785345.</title>
        <authorList>
            <person name="Rujirawat T."/>
            <person name="Krajaejun T."/>
        </authorList>
    </citation>
    <scope>NUCLEOTIDE SEQUENCE</scope>
    <source>
        <strain evidence="4">Pi057C3</strain>
    </source>
</reference>
<feature type="domain" description="Transmembrane protein 135 N-terminal" evidence="3">
    <location>
        <begin position="304"/>
        <end position="431"/>
    </location>
</feature>
<dbReference type="Pfam" id="PF15982">
    <property type="entry name" value="TMEM135_C_rich"/>
    <property type="match status" value="1"/>
</dbReference>
<feature type="region of interest" description="Disordered" evidence="1">
    <location>
        <begin position="1"/>
        <end position="56"/>
    </location>
</feature>
<keyword evidence="2" id="KW-0472">Membrane</keyword>
<dbReference type="PANTHER" id="PTHR12459:SF6">
    <property type="entry name" value="GB|AAD46013.1"/>
    <property type="match status" value="1"/>
</dbReference>
<evidence type="ECO:0000313" key="5">
    <source>
        <dbReference type="Proteomes" id="UP001209570"/>
    </source>
</evidence>
<proteinExistence type="predicted"/>
<evidence type="ECO:0000256" key="1">
    <source>
        <dbReference type="SAM" id="MobiDB-lite"/>
    </source>
</evidence>
<feature type="transmembrane region" description="Helical" evidence="2">
    <location>
        <begin position="322"/>
        <end position="343"/>
    </location>
</feature>
<dbReference type="Proteomes" id="UP001209570">
    <property type="component" value="Unassembled WGS sequence"/>
</dbReference>
<accession>A0AAD5QDN1</accession>
<dbReference type="InterPro" id="IPR031926">
    <property type="entry name" value="TMEM135_N"/>
</dbReference>
<dbReference type="AlphaFoldDB" id="A0AAD5QDN1"/>
<comment type="caution">
    <text evidence="4">The sequence shown here is derived from an EMBL/GenBank/DDBJ whole genome shotgun (WGS) entry which is preliminary data.</text>
</comment>
<gene>
    <name evidence="4" type="ORF">P43SY_005202</name>
</gene>
<keyword evidence="2" id="KW-0812">Transmembrane</keyword>
<dbReference type="PANTHER" id="PTHR12459">
    <property type="entry name" value="TRANSMEMBRANE PROTEIN 135-RELATED"/>
    <property type="match status" value="1"/>
</dbReference>